<evidence type="ECO:0000313" key="1">
    <source>
        <dbReference type="EMBL" id="KAF7132036.1"/>
    </source>
</evidence>
<sequence length="219" mass="24049">MATASASLIPLLLLFARLSALTVALLVLIWALGFKTSSLTHSPNSELLIYDVNPHTLFVYAQHIFASAPSIANGDWVHSHQWRSDFGAQMVAGFKKFEEIGAFVSSRSGFGLWDFWDLDEIPWARWDLANGFLELLAQRGEANDKGSSLALAHLPGSIYLWLSRASPGDDKFYWLPITVASVQGLKSAYFLCRLPNSARSRTGLGACGSAKVMTILEEL</sequence>
<comment type="caution">
    <text evidence="1">The sequence shown here is derived from an EMBL/GenBank/DDBJ whole genome shotgun (WGS) entry which is preliminary data.</text>
</comment>
<accession>A0A834GHG7</accession>
<name>A0A834GHG7_RHOSS</name>
<dbReference type="EMBL" id="WJXA01000009">
    <property type="protein sequence ID" value="KAF7132036.1"/>
    <property type="molecule type" value="Genomic_DNA"/>
</dbReference>
<keyword evidence="2" id="KW-1185">Reference proteome</keyword>
<dbReference type="AlphaFoldDB" id="A0A834GHG7"/>
<reference evidence="1" key="1">
    <citation type="submission" date="2019-11" db="EMBL/GenBank/DDBJ databases">
        <authorList>
            <person name="Liu Y."/>
            <person name="Hou J."/>
            <person name="Li T.-Q."/>
            <person name="Guan C.-H."/>
            <person name="Wu X."/>
            <person name="Wu H.-Z."/>
            <person name="Ling F."/>
            <person name="Zhang R."/>
            <person name="Shi X.-G."/>
            <person name="Ren J.-P."/>
            <person name="Chen E.-F."/>
            <person name="Sun J.-M."/>
        </authorList>
    </citation>
    <scope>NUCLEOTIDE SEQUENCE</scope>
    <source>
        <strain evidence="1">Adult_tree_wgs_1</strain>
        <tissue evidence="1">Leaves</tissue>
    </source>
</reference>
<gene>
    <name evidence="1" type="ORF">RHSIM_Rhsim09G0113300</name>
</gene>
<dbReference type="OrthoDB" id="907479at2759"/>
<organism evidence="1 2">
    <name type="scientific">Rhododendron simsii</name>
    <name type="common">Sims's rhododendron</name>
    <dbReference type="NCBI Taxonomy" id="118357"/>
    <lineage>
        <taxon>Eukaryota</taxon>
        <taxon>Viridiplantae</taxon>
        <taxon>Streptophyta</taxon>
        <taxon>Embryophyta</taxon>
        <taxon>Tracheophyta</taxon>
        <taxon>Spermatophyta</taxon>
        <taxon>Magnoliopsida</taxon>
        <taxon>eudicotyledons</taxon>
        <taxon>Gunneridae</taxon>
        <taxon>Pentapetalae</taxon>
        <taxon>asterids</taxon>
        <taxon>Ericales</taxon>
        <taxon>Ericaceae</taxon>
        <taxon>Ericoideae</taxon>
        <taxon>Rhodoreae</taxon>
        <taxon>Rhododendron</taxon>
    </lineage>
</organism>
<proteinExistence type="predicted"/>
<protein>
    <submittedName>
        <fullName evidence="1">Uncharacterized protein</fullName>
    </submittedName>
</protein>
<dbReference type="Proteomes" id="UP000626092">
    <property type="component" value="Unassembled WGS sequence"/>
</dbReference>
<evidence type="ECO:0000313" key="2">
    <source>
        <dbReference type="Proteomes" id="UP000626092"/>
    </source>
</evidence>